<keyword evidence="3" id="KW-1185">Reference proteome</keyword>
<dbReference type="InterPro" id="IPR000210">
    <property type="entry name" value="BTB/POZ_dom"/>
</dbReference>
<protein>
    <recommendedName>
        <fullName evidence="1">BTB domain-containing protein</fullName>
    </recommendedName>
</protein>
<comment type="caution">
    <text evidence="2">The sequence shown here is derived from an EMBL/GenBank/DDBJ whole genome shotgun (WGS) entry which is preliminary data.</text>
</comment>
<dbReference type="Gene3D" id="3.30.710.10">
    <property type="entry name" value="Potassium Channel Kv1.1, Chain A"/>
    <property type="match status" value="1"/>
</dbReference>
<gene>
    <name evidence="2" type="ORF">N7G274_005141</name>
</gene>
<dbReference type="Pfam" id="PF00651">
    <property type="entry name" value="BTB"/>
    <property type="match status" value="1"/>
</dbReference>
<reference evidence="2 3" key="1">
    <citation type="submission" date="2024-09" db="EMBL/GenBank/DDBJ databases">
        <title>Rethinking Asexuality: The Enigmatic Case of Functional Sexual Genes in Lepraria (Stereocaulaceae).</title>
        <authorList>
            <person name="Doellman M."/>
            <person name="Sun Y."/>
            <person name="Barcenas-Pena A."/>
            <person name="Lumbsch H.T."/>
            <person name="Grewe F."/>
        </authorList>
    </citation>
    <scope>NUCLEOTIDE SEQUENCE [LARGE SCALE GENOMIC DNA]</scope>
    <source>
        <strain evidence="2 3">Mercado 3170</strain>
    </source>
</reference>
<evidence type="ECO:0000313" key="3">
    <source>
        <dbReference type="Proteomes" id="UP001590950"/>
    </source>
</evidence>
<evidence type="ECO:0000313" key="2">
    <source>
        <dbReference type="EMBL" id="KAL2041953.1"/>
    </source>
</evidence>
<evidence type="ECO:0000259" key="1">
    <source>
        <dbReference type="Pfam" id="PF00651"/>
    </source>
</evidence>
<dbReference type="SUPFAM" id="SSF54695">
    <property type="entry name" value="POZ domain"/>
    <property type="match status" value="1"/>
</dbReference>
<name>A0ABR4A8E8_9LECA</name>
<accession>A0ABR4A8E8</accession>
<proteinExistence type="predicted"/>
<feature type="domain" description="BTB" evidence="1">
    <location>
        <begin position="8"/>
        <end position="49"/>
    </location>
</feature>
<dbReference type="Proteomes" id="UP001590950">
    <property type="component" value="Unassembled WGS sequence"/>
</dbReference>
<organism evidence="2 3">
    <name type="scientific">Stereocaulon virgatum</name>
    <dbReference type="NCBI Taxonomy" id="373712"/>
    <lineage>
        <taxon>Eukaryota</taxon>
        <taxon>Fungi</taxon>
        <taxon>Dikarya</taxon>
        <taxon>Ascomycota</taxon>
        <taxon>Pezizomycotina</taxon>
        <taxon>Lecanoromycetes</taxon>
        <taxon>OSLEUM clade</taxon>
        <taxon>Lecanoromycetidae</taxon>
        <taxon>Lecanorales</taxon>
        <taxon>Lecanorineae</taxon>
        <taxon>Stereocaulaceae</taxon>
        <taxon>Stereocaulon</taxon>
    </lineage>
</organism>
<dbReference type="InterPro" id="IPR011333">
    <property type="entry name" value="SKP1/BTB/POZ_sf"/>
</dbReference>
<dbReference type="EMBL" id="JBEFKJ010000015">
    <property type="protein sequence ID" value="KAL2041953.1"/>
    <property type="molecule type" value="Genomic_DNA"/>
</dbReference>
<sequence length="82" mass="9412">MICLHNDRDNADMMFVCGSITYNVHSFVLLPRSTFFEVAFRGGFKKTNTNALSSWKTIQTWSTKRSVVATPRTNQTISRIHK</sequence>